<dbReference type="GO" id="GO:0005886">
    <property type="term" value="C:plasma membrane"/>
    <property type="evidence" value="ECO:0007669"/>
    <property type="project" value="InterPro"/>
</dbReference>
<comment type="subcellular location">
    <subcellularLocation>
        <location evidence="1">Membrane</location>
        <topology evidence="1">Single-pass membrane protein</topology>
    </subcellularLocation>
</comment>
<protein>
    <recommendedName>
        <fullName evidence="5">Translocation and assembly module TamB C-terminal domain-containing protein</fullName>
    </recommendedName>
</protein>
<name>A0A1W1BMS4_9ZZZZ</name>
<keyword evidence="2" id="KW-0812">Transmembrane</keyword>
<dbReference type="EMBL" id="FPHM01000020">
    <property type="protein sequence ID" value="SFV54813.1"/>
    <property type="molecule type" value="Genomic_DNA"/>
</dbReference>
<feature type="domain" description="Translocation and assembly module TamB C-terminal" evidence="5">
    <location>
        <begin position="13"/>
        <end position="214"/>
    </location>
</feature>
<evidence type="ECO:0000313" key="6">
    <source>
        <dbReference type="EMBL" id="SFV54813.1"/>
    </source>
</evidence>
<evidence type="ECO:0000259" key="5">
    <source>
        <dbReference type="Pfam" id="PF04357"/>
    </source>
</evidence>
<organism evidence="6">
    <name type="scientific">hydrothermal vent metagenome</name>
    <dbReference type="NCBI Taxonomy" id="652676"/>
    <lineage>
        <taxon>unclassified sequences</taxon>
        <taxon>metagenomes</taxon>
        <taxon>ecological metagenomes</taxon>
    </lineage>
</organism>
<reference evidence="6" key="1">
    <citation type="submission" date="2016-10" db="EMBL/GenBank/DDBJ databases">
        <authorList>
            <person name="de Groot N.N."/>
        </authorList>
    </citation>
    <scope>NUCLEOTIDE SEQUENCE</scope>
</reference>
<dbReference type="PANTHER" id="PTHR36985">
    <property type="entry name" value="TRANSLOCATION AND ASSEMBLY MODULE SUBUNIT TAMB"/>
    <property type="match status" value="1"/>
</dbReference>
<keyword evidence="4" id="KW-0472">Membrane</keyword>
<dbReference type="GO" id="GO:0009306">
    <property type="term" value="P:protein secretion"/>
    <property type="evidence" value="ECO:0007669"/>
    <property type="project" value="InterPro"/>
</dbReference>
<gene>
    <name evidence="6" type="ORF">MNB_SV-13-1944</name>
</gene>
<sequence length="235" mass="26158">MRAKKAKKPSNFMDTLSLNIQIDSQKPLVYKQNNIHIQSKVNLGIQKQKNAPISVLGSVELLKGGTYTLEGKKFVLKESFVYFTGKMNKPLLDIAVEYQAIDYLIDIRLTGMPNSPNIQFTSSPSLSREEILSIILFDSEALVGTHSGEDMMKMMGGIMAKSALSNLGIEIDSLVFGKGNSIEIGKKITDKITIIYLNDMLSKVKLNYKHGKHTQSVIGASEASRSYDIVYKRDF</sequence>
<evidence type="ECO:0000256" key="3">
    <source>
        <dbReference type="ARBA" id="ARBA00022989"/>
    </source>
</evidence>
<dbReference type="GO" id="GO:0097347">
    <property type="term" value="C:TAM protein secretion complex"/>
    <property type="evidence" value="ECO:0007669"/>
    <property type="project" value="TreeGrafter"/>
</dbReference>
<accession>A0A1W1BMS4</accession>
<dbReference type="AlphaFoldDB" id="A0A1W1BMS4"/>
<keyword evidence="3" id="KW-1133">Transmembrane helix</keyword>
<dbReference type="PANTHER" id="PTHR36985:SF1">
    <property type="entry name" value="TRANSLOCATION AND ASSEMBLY MODULE SUBUNIT TAMB"/>
    <property type="match status" value="1"/>
</dbReference>
<proteinExistence type="predicted"/>
<evidence type="ECO:0000256" key="1">
    <source>
        <dbReference type="ARBA" id="ARBA00004167"/>
    </source>
</evidence>
<dbReference type="InterPro" id="IPR007452">
    <property type="entry name" value="TamB_C"/>
</dbReference>
<evidence type="ECO:0000256" key="4">
    <source>
        <dbReference type="ARBA" id="ARBA00023136"/>
    </source>
</evidence>
<dbReference type="Pfam" id="PF04357">
    <property type="entry name" value="TamB"/>
    <property type="match status" value="1"/>
</dbReference>
<evidence type="ECO:0000256" key="2">
    <source>
        <dbReference type="ARBA" id="ARBA00022692"/>
    </source>
</evidence>